<evidence type="ECO:0000256" key="5">
    <source>
        <dbReference type="SAM" id="MobiDB-lite"/>
    </source>
</evidence>
<dbReference type="SMART" id="SM00979">
    <property type="entry name" value="TIFY"/>
    <property type="match status" value="1"/>
</dbReference>
<comment type="domain">
    <text evidence="4">The jas domain is required for interaction with COI1.</text>
</comment>
<organism evidence="7 8">
    <name type="scientific">Eragrostis curvula</name>
    <name type="common">weeping love grass</name>
    <dbReference type="NCBI Taxonomy" id="38414"/>
    <lineage>
        <taxon>Eukaryota</taxon>
        <taxon>Viridiplantae</taxon>
        <taxon>Streptophyta</taxon>
        <taxon>Embryophyta</taxon>
        <taxon>Tracheophyta</taxon>
        <taxon>Spermatophyta</taxon>
        <taxon>Magnoliopsida</taxon>
        <taxon>Liliopsida</taxon>
        <taxon>Poales</taxon>
        <taxon>Poaceae</taxon>
        <taxon>PACMAD clade</taxon>
        <taxon>Chloridoideae</taxon>
        <taxon>Eragrostideae</taxon>
        <taxon>Eragrostidinae</taxon>
        <taxon>Eragrostis</taxon>
    </lineage>
</organism>
<dbReference type="PANTHER" id="PTHR33077:SF117">
    <property type="entry name" value="PROTEIN TIFY 11C"/>
    <property type="match status" value="1"/>
</dbReference>
<dbReference type="Pfam" id="PF06200">
    <property type="entry name" value="tify"/>
    <property type="match status" value="1"/>
</dbReference>
<keyword evidence="3" id="KW-0832">Ubl conjugation</keyword>
<comment type="caution">
    <text evidence="7">The sequence shown here is derived from an EMBL/GenBank/DDBJ whole genome shotgun (WGS) entry which is preliminary data.</text>
</comment>
<evidence type="ECO:0000259" key="6">
    <source>
        <dbReference type="PROSITE" id="PS51320"/>
    </source>
</evidence>
<dbReference type="InterPro" id="IPR040390">
    <property type="entry name" value="TIFY/JAZ"/>
</dbReference>
<dbReference type="EMBL" id="RWGY01000004">
    <property type="protein sequence ID" value="TVU48186.1"/>
    <property type="molecule type" value="Genomic_DNA"/>
</dbReference>
<accession>A0A5J9WJS1</accession>
<dbReference type="GO" id="GO:0031347">
    <property type="term" value="P:regulation of defense response"/>
    <property type="evidence" value="ECO:0007669"/>
    <property type="project" value="UniProtKB-UniRule"/>
</dbReference>
<evidence type="ECO:0000256" key="1">
    <source>
        <dbReference type="ARBA" id="ARBA00008614"/>
    </source>
</evidence>
<proteinExistence type="inferred from homology"/>
<dbReference type="GO" id="GO:2000022">
    <property type="term" value="P:regulation of jasmonic acid mediated signaling pathway"/>
    <property type="evidence" value="ECO:0007669"/>
    <property type="project" value="UniProtKB-UniRule"/>
</dbReference>
<dbReference type="Pfam" id="PF09425">
    <property type="entry name" value="Jas_motif"/>
    <property type="match status" value="1"/>
</dbReference>
<dbReference type="GO" id="GO:0005634">
    <property type="term" value="C:nucleus"/>
    <property type="evidence" value="ECO:0007669"/>
    <property type="project" value="UniProtKB-SubCell"/>
</dbReference>
<evidence type="ECO:0000256" key="2">
    <source>
        <dbReference type="ARBA" id="ARBA00022819"/>
    </source>
</evidence>
<keyword evidence="2 4" id="KW-1184">Jasmonic acid signaling pathway</keyword>
<sequence>MAAEQQKKHAVKVGSSRFAATCGLLRQYMKEQGGNAAVRLAPAMAMSLMPGADAAGGVTEAVPAPEEGKIMLELFPQQPGTLKASRERKEPERAPLTIFYGGRMVVFDDFPAEKAEELMKAAGSCNASPAAGQPCLPDIPIARKASLQRFLEKRKNRLVTGDPDPAASESNKRMKDDGAPCLGVNPMLSLG</sequence>
<keyword evidence="8" id="KW-1185">Reference proteome</keyword>
<evidence type="ECO:0000256" key="4">
    <source>
        <dbReference type="RuleBase" id="RU369065"/>
    </source>
</evidence>
<comment type="function">
    <text evidence="4">Repressor of jasmonate responses.</text>
</comment>
<dbReference type="OrthoDB" id="1937734at2759"/>
<dbReference type="AlphaFoldDB" id="A0A5J9WJS1"/>
<dbReference type="Proteomes" id="UP000324897">
    <property type="component" value="Chromosome 5"/>
</dbReference>
<comment type="similarity">
    <text evidence="1 4">Belongs to the TIFY/JAZ family.</text>
</comment>
<evidence type="ECO:0000313" key="8">
    <source>
        <dbReference type="Proteomes" id="UP000324897"/>
    </source>
</evidence>
<keyword evidence="4" id="KW-0539">Nucleus</keyword>
<name>A0A5J9WJS1_9POAL</name>
<dbReference type="GO" id="GO:0009611">
    <property type="term" value="P:response to wounding"/>
    <property type="evidence" value="ECO:0007669"/>
    <property type="project" value="UniProtKB-UniRule"/>
</dbReference>
<dbReference type="PROSITE" id="PS51320">
    <property type="entry name" value="TIFY"/>
    <property type="match status" value="1"/>
</dbReference>
<dbReference type="InterPro" id="IPR018467">
    <property type="entry name" value="CCT_CS"/>
</dbReference>
<dbReference type="InterPro" id="IPR010399">
    <property type="entry name" value="Tify_dom"/>
</dbReference>
<evidence type="ECO:0000256" key="3">
    <source>
        <dbReference type="ARBA" id="ARBA00022843"/>
    </source>
</evidence>
<protein>
    <recommendedName>
        <fullName evidence="4">Protein TIFY</fullName>
    </recommendedName>
    <alternativeName>
        <fullName evidence="4">Jasmonate ZIM domain-containing protein</fullName>
    </alternativeName>
</protein>
<dbReference type="PANTHER" id="PTHR33077">
    <property type="entry name" value="PROTEIN TIFY 4A-RELATED-RELATED"/>
    <property type="match status" value="1"/>
</dbReference>
<comment type="subcellular location">
    <subcellularLocation>
        <location evidence="4">Nucleus</location>
    </subcellularLocation>
</comment>
<reference evidence="7 8" key="1">
    <citation type="journal article" date="2019" name="Sci. Rep.">
        <title>A high-quality genome of Eragrostis curvula grass provides insights into Poaceae evolution and supports new strategies to enhance forage quality.</title>
        <authorList>
            <person name="Carballo J."/>
            <person name="Santos B.A.C.M."/>
            <person name="Zappacosta D."/>
            <person name="Garbus I."/>
            <person name="Selva J.P."/>
            <person name="Gallo C.A."/>
            <person name="Diaz A."/>
            <person name="Albertini E."/>
            <person name="Caccamo M."/>
            <person name="Echenique V."/>
        </authorList>
    </citation>
    <scope>NUCLEOTIDE SEQUENCE [LARGE SCALE GENOMIC DNA]</scope>
    <source>
        <strain evidence="8">cv. Victoria</strain>
        <tissue evidence="7">Leaf</tissue>
    </source>
</reference>
<dbReference type="Gramene" id="TVU48186">
    <property type="protein sequence ID" value="TVU48186"/>
    <property type="gene ID" value="EJB05_07813"/>
</dbReference>
<gene>
    <name evidence="7" type="ORF">EJB05_07813</name>
</gene>
<feature type="domain" description="Tify" evidence="6">
    <location>
        <begin position="89"/>
        <end position="124"/>
    </location>
</feature>
<evidence type="ECO:0000313" key="7">
    <source>
        <dbReference type="EMBL" id="TVU48186.1"/>
    </source>
</evidence>
<feature type="region of interest" description="Disordered" evidence="5">
    <location>
        <begin position="154"/>
        <end position="191"/>
    </location>
</feature>